<dbReference type="RefSeq" id="WP_368653139.1">
    <property type="nucleotide sequence ID" value="NZ_CP162599.1"/>
</dbReference>
<feature type="signal peptide" evidence="3">
    <location>
        <begin position="1"/>
        <end position="20"/>
    </location>
</feature>
<dbReference type="EMBL" id="CP162599">
    <property type="protein sequence ID" value="XDK32450.1"/>
    <property type="molecule type" value="Genomic_DNA"/>
</dbReference>
<evidence type="ECO:0000256" key="1">
    <source>
        <dbReference type="ARBA" id="ARBA00022729"/>
    </source>
</evidence>
<dbReference type="Gene3D" id="3.90.76.10">
    <property type="entry name" value="Dipeptide-binding Protein, Domain 1"/>
    <property type="match status" value="1"/>
</dbReference>
<dbReference type="Gene3D" id="3.10.105.10">
    <property type="entry name" value="Dipeptide-binding Protein, Domain 3"/>
    <property type="match status" value="1"/>
</dbReference>
<dbReference type="PROSITE" id="PS51257">
    <property type="entry name" value="PROKAR_LIPOPROTEIN"/>
    <property type="match status" value="1"/>
</dbReference>
<dbReference type="GO" id="GO:0042597">
    <property type="term" value="C:periplasmic space"/>
    <property type="evidence" value="ECO:0007669"/>
    <property type="project" value="UniProtKB-ARBA"/>
</dbReference>
<dbReference type="GO" id="GO:0015833">
    <property type="term" value="P:peptide transport"/>
    <property type="evidence" value="ECO:0007669"/>
    <property type="project" value="TreeGrafter"/>
</dbReference>
<keyword evidence="1 3" id="KW-0732">Signal</keyword>
<dbReference type="PANTHER" id="PTHR30290:SF38">
    <property type="entry name" value="D,D-DIPEPTIDE-BINDING PERIPLASMIC PROTEIN DDPA-RELATED"/>
    <property type="match status" value="1"/>
</dbReference>
<evidence type="ECO:0000256" key="3">
    <source>
        <dbReference type="SAM" id="SignalP"/>
    </source>
</evidence>
<accession>A0AB39HQB1</accession>
<dbReference type="Pfam" id="PF00496">
    <property type="entry name" value="SBP_bac_5"/>
    <property type="match status" value="1"/>
</dbReference>
<evidence type="ECO:0000259" key="4">
    <source>
        <dbReference type="Pfam" id="PF00496"/>
    </source>
</evidence>
<dbReference type="PANTHER" id="PTHR30290">
    <property type="entry name" value="PERIPLASMIC BINDING COMPONENT OF ABC TRANSPORTER"/>
    <property type="match status" value="1"/>
</dbReference>
<dbReference type="Gene3D" id="3.40.190.10">
    <property type="entry name" value="Periplasmic binding protein-like II"/>
    <property type="match status" value="1"/>
</dbReference>
<dbReference type="InterPro" id="IPR030678">
    <property type="entry name" value="Peptide/Ni-bd"/>
</dbReference>
<proteinExistence type="predicted"/>
<dbReference type="SUPFAM" id="SSF53850">
    <property type="entry name" value="Periplasmic binding protein-like II"/>
    <property type="match status" value="1"/>
</dbReference>
<sequence length="525" mass="59259">MVVSRFKSVLGLLIMMLVLAACQSTENESNQANGEDTGSGESEELRVSISIQPPTLDPPMSTATKTSHVARNIFETLVTLNAEYQPVPMLADTIDQSDDRLTYTFHLREGVLFHNGKEMVAEDVVASMNRWLDISAGGKLLEGAVFEEGDPYTVLLKLETPIADVLEIMADHVQFPAIMPKEIVDTAEASGVTEYIGTGPFQFKEWRQDQYIHLEKFEDYVAVDAPADGFSGKKEAFINNVYFMIVPDPSTTFAGLQTGEFDIVYDVSNDQYEQLLQDEALSTRPYHFGSLILSYNKKEGPATDQKFRHALNAAINSDDIMQAGFVHEDLFEIDSGYMTKDRTNWYSDNGSEFYNQADPEKAKQLLEESDYNGEPITLLTSRDYEFIYNASVVLQEQLEQVGINVELELYDWPTVLEMRQDPELWDLHINGTATPVTPSSLLFLNYDWVGWPEHPKIDELLAGIKDAVDQEEAKSHWDELQEFAWADYLPISILGQYSNVIVTTDKVVDFSEFEGGFLWNTKLVE</sequence>
<feature type="region of interest" description="Disordered" evidence="2">
    <location>
        <begin position="26"/>
        <end position="45"/>
    </location>
</feature>
<dbReference type="InterPro" id="IPR039424">
    <property type="entry name" value="SBP_5"/>
</dbReference>
<feature type="compositionally biased region" description="Polar residues" evidence="2">
    <location>
        <begin position="26"/>
        <end position="40"/>
    </location>
</feature>
<dbReference type="CDD" id="cd08502">
    <property type="entry name" value="PBP2_NikA_DppA_OppA_like_16"/>
    <property type="match status" value="1"/>
</dbReference>
<gene>
    <name evidence="5" type="ORF">AB4Y30_15800</name>
</gene>
<organism evidence="5">
    <name type="scientific">Ornithinibacillus sp. 4-3</name>
    <dbReference type="NCBI Taxonomy" id="3231488"/>
    <lineage>
        <taxon>Bacteria</taxon>
        <taxon>Bacillati</taxon>
        <taxon>Bacillota</taxon>
        <taxon>Bacilli</taxon>
        <taxon>Bacillales</taxon>
        <taxon>Bacillaceae</taxon>
        <taxon>Ornithinibacillus</taxon>
    </lineage>
</organism>
<dbReference type="GO" id="GO:1904680">
    <property type="term" value="F:peptide transmembrane transporter activity"/>
    <property type="evidence" value="ECO:0007669"/>
    <property type="project" value="TreeGrafter"/>
</dbReference>
<dbReference type="GO" id="GO:0043190">
    <property type="term" value="C:ATP-binding cassette (ABC) transporter complex"/>
    <property type="evidence" value="ECO:0007669"/>
    <property type="project" value="InterPro"/>
</dbReference>
<reference evidence="5" key="1">
    <citation type="submission" date="2024-07" db="EMBL/GenBank/DDBJ databases">
        <title>Halotolerant mesophilic bacterium Ornithinibacillus sp. 4-3, sp. nov., isolated from soil.</title>
        <authorList>
            <person name="Sidarenka A.V."/>
            <person name="Guliayeva D.E."/>
            <person name="Leanovich S.I."/>
            <person name="Hileuskaya K.S."/>
            <person name="Akhremchuk A.E."/>
            <person name="Sikolenko M.A."/>
            <person name="Valentovich L.N."/>
        </authorList>
    </citation>
    <scope>NUCLEOTIDE SEQUENCE</scope>
    <source>
        <strain evidence="5">4-3</strain>
    </source>
</reference>
<name>A0AB39HQB1_9BACI</name>
<dbReference type="AlphaFoldDB" id="A0AB39HQB1"/>
<protein>
    <submittedName>
        <fullName evidence="5">ABC transporter substrate-binding protein</fullName>
    </submittedName>
</protein>
<dbReference type="InterPro" id="IPR000914">
    <property type="entry name" value="SBP_5_dom"/>
</dbReference>
<evidence type="ECO:0000313" key="5">
    <source>
        <dbReference type="EMBL" id="XDK32450.1"/>
    </source>
</evidence>
<feature type="domain" description="Solute-binding protein family 5" evidence="4">
    <location>
        <begin position="85"/>
        <end position="436"/>
    </location>
</feature>
<dbReference type="PIRSF" id="PIRSF002741">
    <property type="entry name" value="MppA"/>
    <property type="match status" value="1"/>
</dbReference>
<evidence type="ECO:0000256" key="2">
    <source>
        <dbReference type="SAM" id="MobiDB-lite"/>
    </source>
</evidence>
<feature type="chain" id="PRO_5044330006" evidence="3">
    <location>
        <begin position="21"/>
        <end position="525"/>
    </location>
</feature>